<evidence type="ECO:0000313" key="2">
    <source>
        <dbReference type="Proteomes" id="UP000057820"/>
    </source>
</evidence>
<proteinExistence type="predicted"/>
<organism evidence="1 2">
    <name type="scientific">Nocardia farcinica</name>
    <dbReference type="NCBI Taxonomy" id="37329"/>
    <lineage>
        <taxon>Bacteria</taxon>
        <taxon>Bacillati</taxon>
        <taxon>Actinomycetota</taxon>
        <taxon>Actinomycetes</taxon>
        <taxon>Mycobacteriales</taxon>
        <taxon>Nocardiaceae</taxon>
        <taxon>Nocardia</taxon>
    </lineage>
</organism>
<gene>
    <name evidence="1" type="ORF">ERS450000_02449</name>
</gene>
<accession>A0A0H5NQ53</accession>
<name>A0A0H5NQ53_NOCFR</name>
<dbReference type="AlphaFoldDB" id="A0A0H5NQ53"/>
<dbReference type="EMBL" id="LN868938">
    <property type="protein sequence ID" value="CRY77533.1"/>
    <property type="molecule type" value="Genomic_DNA"/>
</dbReference>
<protein>
    <submittedName>
        <fullName evidence="1">Uncharacterized protein</fullName>
    </submittedName>
</protein>
<dbReference type="KEGG" id="nfr:ERS450000_02449"/>
<reference evidence="2" key="1">
    <citation type="submission" date="2015-03" db="EMBL/GenBank/DDBJ databases">
        <authorList>
            <consortium name="Pathogen Informatics"/>
        </authorList>
    </citation>
    <scope>NUCLEOTIDE SEQUENCE [LARGE SCALE GENOMIC DNA]</scope>
    <source>
        <strain evidence="2">NCTC11134</strain>
    </source>
</reference>
<sequence>MSPQRVPLAPPCACYIALPLHLLTRYATSDTLEPARDGAARTARVAPPASGVNLSASNPPARSANSVELLALTRQGLAGFLVDDLQLAYCGEVGVAHRGDDLDVLVDAGQSVVIRMMGRPADCLLLELHP</sequence>
<evidence type="ECO:0000313" key="1">
    <source>
        <dbReference type="EMBL" id="CRY77533.1"/>
    </source>
</evidence>
<dbReference type="Proteomes" id="UP000057820">
    <property type="component" value="Chromosome 1"/>
</dbReference>